<dbReference type="GO" id="GO:0005886">
    <property type="term" value="C:plasma membrane"/>
    <property type="evidence" value="ECO:0007669"/>
    <property type="project" value="TreeGrafter"/>
</dbReference>
<evidence type="ECO:0000256" key="5">
    <source>
        <dbReference type="ARBA" id="ARBA00036813"/>
    </source>
</evidence>
<dbReference type="PANTHER" id="PTHR43272:SF83">
    <property type="entry name" value="ACYL-COA SYNTHETASE LONG-CHAIN, ISOFORM J"/>
    <property type="match status" value="1"/>
</dbReference>
<dbReference type="InterPro" id="IPR042099">
    <property type="entry name" value="ANL_N_sf"/>
</dbReference>
<name>A0A137P5N8_CONC2</name>
<comment type="catalytic activity">
    <reaction evidence="5">
        <text>a long-chain fatty acid + ATP + CoA = a long-chain fatty acyl-CoA + AMP + diphosphate</text>
        <dbReference type="Rhea" id="RHEA:15421"/>
        <dbReference type="ChEBI" id="CHEBI:30616"/>
        <dbReference type="ChEBI" id="CHEBI:33019"/>
        <dbReference type="ChEBI" id="CHEBI:57287"/>
        <dbReference type="ChEBI" id="CHEBI:57560"/>
        <dbReference type="ChEBI" id="CHEBI:83139"/>
        <dbReference type="ChEBI" id="CHEBI:456215"/>
        <dbReference type="EC" id="6.2.1.3"/>
    </reaction>
</comment>
<dbReference type="STRING" id="796925.A0A137P5N8"/>
<evidence type="ECO:0000259" key="6">
    <source>
        <dbReference type="Pfam" id="PF00501"/>
    </source>
</evidence>
<dbReference type="InterPro" id="IPR000873">
    <property type="entry name" value="AMP-dep_synth/lig_dom"/>
</dbReference>
<organism evidence="7 8">
    <name type="scientific">Conidiobolus coronatus (strain ATCC 28846 / CBS 209.66 / NRRL 28638)</name>
    <name type="common">Delacroixia coronata</name>
    <dbReference type="NCBI Taxonomy" id="796925"/>
    <lineage>
        <taxon>Eukaryota</taxon>
        <taxon>Fungi</taxon>
        <taxon>Fungi incertae sedis</taxon>
        <taxon>Zoopagomycota</taxon>
        <taxon>Entomophthoromycotina</taxon>
        <taxon>Entomophthoromycetes</taxon>
        <taxon>Entomophthorales</taxon>
        <taxon>Ancylistaceae</taxon>
        <taxon>Conidiobolus</taxon>
    </lineage>
</organism>
<dbReference type="PROSITE" id="PS00455">
    <property type="entry name" value="AMP_BINDING"/>
    <property type="match status" value="1"/>
</dbReference>
<keyword evidence="2" id="KW-0436">Ligase</keyword>
<comment type="similarity">
    <text evidence="1">Belongs to the ATP-dependent AMP-binding enzyme family.</text>
</comment>
<evidence type="ECO:0000313" key="8">
    <source>
        <dbReference type="Proteomes" id="UP000070444"/>
    </source>
</evidence>
<keyword evidence="4" id="KW-0067">ATP-binding</keyword>
<dbReference type="OMA" id="HADPEHS"/>
<proteinExistence type="inferred from homology"/>
<evidence type="ECO:0000256" key="3">
    <source>
        <dbReference type="ARBA" id="ARBA00022741"/>
    </source>
</evidence>
<evidence type="ECO:0000313" key="7">
    <source>
        <dbReference type="EMBL" id="KXN70330.1"/>
    </source>
</evidence>
<keyword evidence="3" id="KW-0547">Nucleotide-binding</keyword>
<dbReference type="GO" id="GO:0005811">
    <property type="term" value="C:lipid droplet"/>
    <property type="evidence" value="ECO:0007669"/>
    <property type="project" value="TreeGrafter"/>
</dbReference>
<dbReference type="GO" id="GO:0005783">
    <property type="term" value="C:endoplasmic reticulum"/>
    <property type="evidence" value="ECO:0007669"/>
    <property type="project" value="TreeGrafter"/>
</dbReference>
<dbReference type="Pfam" id="PF00501">
    <property type="entry name" value="AMP-binding"/>
    <property type="match status" value="1"/>
</dbReference>
<dbReference type="GO" id="GO:0005524">
    <property type="term" value="F:ATP binding"/>
    <property type="evidence" value="ECO:0007669"/>
    <property type="project" value="UniProtKB-KW"/>
</dbReference>
<protein>
    <submittedName>
        <fullName evidence="7">Acetyl-CoA synthetase-like protein</fullName>
    </submittedName>
</protein>
<evidence type="ECO:0000256" key="2">
    <source>
        <dbReference type="ARBA" id="ARBA00022598"/>
    </source>
</evidence>
<reference evidence="7 8" key="1">
    <citation type="journal article" date="2015" name="Genome Biol. Evol.">
        <title>Phylogenomic analyses indicate that early fungi evolved digesting cell walls of algal ancestors of land plants.</title>
        <authorList>
            <person name="Chang Y."/>
            <person name="Wang S."/>
            <person name="Sekimoto S."/>
            <person name="Aerts A.L."/>
            <person name="Choi C."/>
            <person name="Clum A."/>
            <person name="LaButti K.M."/>
            <person name="Lindquist E.A."/>
            <person name="Yee Ngan C."/>
            <person name="Ohm R.A."/>
            <person name="Salamov A.A."/>
            <person name="Grigoriev I.V."/>
            <person name="Spatafora J.W."/>
            <person name="Berbee M.L."/>
        </authorList>
    </citation>
    <scope>NUCLEOTIDE SEQUENCE [LARGE SCALE GENOMIC DNA]</scope>
    <source>
        <strain evidence="7 8">NRRL 28638</strain>
    </source>
</reference>
<dbReference type="SUPFAM" id="SSF56801">
    <property type="entry name" value="Acetyl-CoA synthetase-like"/>
    <property type="match status" value="1"/>
</dbReference>
<dbReference type="AlphaFoldDB" id="A0A137P5N8"/>
<evidence type="ECO:0000256" key="4">
    <source>
        <dbReference type="ARBA" id="ARBA00022840"/>
    </source>
</evidence>
<dbReference type="Gene3D" id="3.40.50.12780">
    <property type="entry name" value="N-terminal domain of ligase-like"/>
    <property type="match status" value="1"/>
</dbReference>
<dbReference type="EMBL" id="KQ964505">
    <property type="protein sequence ID" value="KXN70330.1"/>
    <property type="molecule type" value="Genomic_DNA"/>
</dbReference>
<gene>
    <name evidence="7" type="ORF">CONCODRAFT_58456</name>
</gene>
<accession>A0A137P5N8</accession>
<feature type="domain" description="AMP-dependent synthetase/ligase" evidence="6">
    <location>
        <begin position="92"/>
        <end position="497"/>
    </location>
</feature>
<dbReference type="Proteomes" id="UP000070444">
    <property type="component" value="Unassembled WGS sequence"/>
</dbReference>
<keyword evidence="8" id="KW-1185">Reference proteome</keyword>
<evidence type="ECO:0000256" key="1">
    <source>
        <dbReference type="ARBA" id="ARBA00006432"/>
    </source>
</evidence>
<sequence length="676" mass="74850">MSYSKVVEVSPAKAGESATYRNKIGPTAAQTMPSDLETCYDILRYSTDRYKNVESFGQRKVVKNIEEKKEIKNLVGGVEKIVTKTWKFQQLGDFEYLTYEQFGKDAHDIGSGLIKLGMKPKDRVAMYASTSRYWKFMAFGAWTQNMSLITIYDTLGPEGLVFAIQEGEITTLFANAELLNTLFKVMGQVPQLTNIIYSGDVKQEQLAQWAESYPDCKLISYEDLIKLGQENPSEPTVPTKEDVAVIMYTSGSTGNPKGVIMSHQNMTSATGSVFEIVSKFIIEGDTGLMYLPFAHIFGLICDMFATFAGVPVGYGSPRTLTDSQVRNCKGDIAAFKPSILIGVPQVFDSVRKGVLNKIEELSPLSKWIFFKALKTKSFLKSNGLKGNFVDPIFKAVRQQFGGRLRYAVNAGSPVSQAVFNFISNVCCPFVNAYGMTELTGPSFSTVDDLDNTDSIGLPPSQWEFKLVDVPDLGYLTTNTPAQGELWVRGKGVTMGYFKNPEASAETYHPDGWVMTGDVARLNSDGTVSIIDRKKNLAKLSNGEYVALEKLETVYRNSTLLERVCVVVNSEKPKPIAVIYPSWAGLSKFVARKNIALEGEISSTESLNKLKSAMLQELRTEATQSGLKGGELIADIVITKEDWTVENGLLTSAMKLKRKEVQTRFDSEIQNAFSQFN</sequence>
<dbReference type="GO" id="GO:0004467">
    <property type="term" value="F:long-chain fatty acid-CoA ligase activity"/>
    <property type="evidence" value="ECO:0007669"/>
    <property type="project" value="UniProtKB-EC"/>
</dbReference>
<dbReference type="InterPro" id="IPR020845">
    <property type="entry name" value="AMP-binding_CS"/>
</dbReference>
<dbReference type="GO" id="GO:0035336">
    <property type="term" value="P:long-chain fatty-acyl-CoA metabolic process"/>
    <property type="evidence" value="ECO:0007669"/>
    <property type="project" value="TreeGrafter"/>
</dbReference>
<dbReference type="OrthoDB" id="1700726at2759"/>
<dbReference type="PANTHER" id="PTHR43272">
    <property type="entry name" value="LONG-CHAIN-FATTY-ACID--COA LIGASE"/>
    <property type="match status" value="1"/>
</dbReference>